<evidence type="ECO:0000256" key="12">
    <source>
        <dbReference type="RuleBase" id="RU363047"/>
    </source>
</evidence>
<evidence type="ECO:0000256" key="10">
    <source>
        <dbReference type="ARBA" id="ARBA00023224"/>
    </source>
</evidence>
<feature type="transmembrane region" description="Helical" evidence="12">
    <location>
        <begin position="60"/>
        <end position="82"/>
    </location>
</feature>
<keyword evidence="8 12" id="KW-0472">Membrane</keyword>
<feature type="domain" description="G-protein coupled receptors family 1 profile" evidence="13">
    <location>
        <begin position="41"/>
        <end position="289"/>
    </location>
</feature>
<dbReference type="GO" id="GO:0004984">
    <property type="term" value="F:olfactory receptor activity"/>
    <property type="evidence" value="ECO:0007669"/>
    <property type="project" value="InterPro"/>
</dbReference>
<evidence type="ECO:0000256" key="6">
    <source>
        <dbReference type="ARBA" id="ARBA00022989"/>
    </source>
</evidence>
<keyword evidence="4 11" id="KW-0812">Transmembrane</keyword>
<dbReference type="GO" id="GO:0005886">
    <property type="term" value="C:plasma membrane"/>
    <property type="evidence" value="ECO:0007669"/>
    <property type="project" value="UniProtKB-SubCell"/>
</dbReference>
<accession>A0A151PHD4</accession>
<dbReference type="CDD" id="cd15431">
    <property type="entry name" value="7tmA_OR13H-like"/>
    <property type="match status" value="1"/>
</dbReference>
<name>A0A151PHD4_ALLMI</name>
<evidence type="ECO:0000313" key="14">
    <source>
        <dbReference type="EMBL" id="KYO48511.1"/>
    </source>
</evidence>
<keyword evidence="3 12" id="KW-0716">Sensory transduction</keyword>
<keyword evidence="2 12" id="KW-1003">Cell membrane</keyword>
<keyword evidence="6 12" id="KW-1133">Transmembrane helix</keyword>
<keyword evidence="9 11" id="KW-0675">Receptor</keyword>
<evidence type="ECO:0000256" key="11">
    <source>
        <dbReference type="RuleBase" id="RU000688"/>
    </source>
</evidence>
<sequence length="310" mass="34318">MGGNNDSIVTEFILLGLSQSPPVKITLFVLFLIIYLVTVVGNGLLILLTRVDSQLHTPMYFFLSNLSFIDICYTTSTVPQMLIHCLSKKLSISLTRCFTQMYISLFLGMSECLLLAVMAYDRWVAICKPLLYTLIMNKRVCSCLAAITWSTAFLLTTVPSLTMQAHLCGSNVVNHFVCEIQAMLKPACSDTHNNQIMMFATSILTLLMPFAFILITYTHIGVAVLRIRSASGRIKAFSTCASHLTVVVIFYGTDIFMYLGPQSKSSSDQGKVIGVFYGIVTPLLNPLICSLRNKDVKGALRKLAGRKSYT</sequence>
<dbReference type="Gene3D" id="1.20.1070.10">
    <property type="entry name" value="Rhodopsin 7-helix transmembrane proteins"/>
    <property type="match status" value="1"/>
</dbReference>
<dbReference type="PANTHER" id="PTHR26453">
    <property type="entry name" value="OLFACTORY RECEPTOR"/>
    <property type="match status" value="1"/>
</dbReference>
<gene>
    <name evidence="14" type="ORF">Y1Q_0022694</name>
</gene>
<dbReference type="GO" id="GO:0004930">
    <property type="term" value="F:G protein-coupled receptor activity"/>
    <property type="evidence" value="ECO:0007669"/>
    <property type="project" value="UniProtKB-KW"/>
</dbReference>
<comment type="caution">
    <text evidence="14">The sequence shown here is derived from an EMBL/GenBank/DDBJ whole genome shotgun (WGS) entry which is preliminary data.</text>
</comment>
<feature type="transmembrane region" description="Helical" evidence="12">
    <location>
        <begin position="140"/>
        <end position="161"/>
    </location>
</feature>
<comment type="subcellular location">
    <subcellularLocation>
        <location evidence="1 12">Cell membrane</location>
        <topology evidence="1 12">Multi-pass membrane protein</topology>
    </subcellularLocation>
</comment>
<dbReference type="PRINTS" id="PR00245">
    <property type="entry name" value="OLFACTORYR"/>
</dbReference>
<evidence type="ECO:0000313" key="15">
    <source>
        <dbReference type="Proteomes" id="UP000050525"/>
    </source>
</evidence>
<keyword evidence="10 11" id="KW-0807">Transducer</keyword>
<dbReference type="PRINTS" id="PR00237">
    <property type="entry name" value="GPCRRHODOPSN"/>
</dbReference>
<keyword evidence="15" id="KW-1185">Reference proteome</keyword>
<feature type="transmembrane region" description="Helical" evidence="12">
    <location>
        <begin position="272"/>
        <end position="291"/>
    </location>
</feature>
<dbReference type="SUPFAM" id="SSF81321">
    <property type="entry name" value="Family A G protein-coupled receptor-like"/>
    <property type="match status" value="1"/>
</dbReference>
<evidence type="ECO:0000256" key="4">
    <source>
        <dbReference type="ARBA" id="ARBA00022692"/>
    </source>
</evidence>
<protein>
    <recommendedName>
        <fullName evidence="12">Olfactory receptor</fullName>
    </recommendedName>
</protein>
<evidence type="ECO:0000256" key="5">
    <source>
        <dbReference type="ARBA" id="ARBA00022725"/>
    </source>
</evidence>
<dbReference type="KEGG" id="amj:102561384"/>
<evidence type="ECO:0000256" key="9">
    <source>
        <dbReference type="ARBA" id="ARBA00023170"/>
    </source>
</evidence>
<dbReference type="OrthoDB" id="5950740at2759"/>
<dbReference type="Pfam" id="PF13853">
    <property type="entry name" value="7tm_4"/>
    <property type="match status" value="1"/>
</dbReference>
<dbReference type="InterPro" id="IPR017452">
    <property type="entry name" value="GPCR_Rhodpsn_7TM"/>
</dbReference>
<evidence type="ECO:0000256" key="8">
    <source>
        <dbReference type="ARBA" id="ARBA00023136"/>
    </source>
</evidence>
<dbReference type="InterPro" id="IPR000276">
    <property type="entry name" value="GPCR_Rhodpsn"/>
</dbReference>
<evidence type="ECO:0000256" key="2">
    <source>
        <dbReference type="ARBA" id="ARBA00022475"/>
    </source>
</evidence>
<evidence type="ECO:0000256" key="1">
    <source>
        <dbReference type="ARBA" id="ARBA00004651"/>
    </source>
</evidence>
<evidence type="ECO:0000256" key="7">
    <source>
        <dbReference type="ARBA" id="ARBA00023040"/>
    </source>
</evidence>
<feature type="transmembrane region" description="Helical" evidence="12">
    <location>
        <begin position="237"/>
        <end position="260"/>
    </location>
</feature>
<organism evidence="14 15">
    <name type="scientific">Alligator mississippiensis</name>
    <name type="common">American alligator</name>
    <dbReference type="NCBI Taxonomy" id="8496"/>
    <lineage>
        <taxon>Eukaryota</taxon>
        <taxon>Metazoa</taxon>
        <taxon>Chordata</taxon>
        <taxon>Craniata</taxon>
        <taxon>Vertebrata</taxon>
        <taxon>Euteleostomi</taxon>
        <taxon>Archelosauria</taxon>
        <taxon>Archosauria</taxon>
        <taxon>Crocodylia</taxon>
        <taxon>Alligatoridae</taxon>
        <taxon>Alligatorinae</taxon>
        <taxon>Alligator</taxon>
    </lineage>
</organism>
<evidence type="ECO:0000259" key="13">
    <source>
        <dbReference type="PROSITE" id="PS50262"/>
    </source>
</evidence>
<feature type="transmembrane region" description="Helical" evidence="12">
    <location>
        <begin position="196"/>
        <end position="225"/>
    </location>
</feature>
<dbReference type="EMBL" id="AKHW03000190">
    <property type="protein sequence ID" value="KYO48511.1"/>
    <property type="molecule type" value="Genomic_DNA"/>
</dbReference>
<reference evidence="14 15" key="1">
    <citation type="journal article" date="2012" name="Genome Biol.">
        <title>Sequencing three crocodilian genomes to illuminate the evolution of archosaurs and amniotes.</title>
        <authorList>
            <person name="St John J.A."/>
            <person name="Braun E.L."/>
            <person name="Isberg S.R."/>
            <person name="Miles L.G."/>
            <person name="Chong A.Y."/>
            <person name="Gongora J."/>
            <person name="Dalzell P."/>
            <person name="Moran C."/>
            <person name="Bed'hom B."/>
            <person name="Abzhanov A."/>
            <person name="Burgess S.C."/>
            <person name="Cooksey A.M."/>
            <person name="Castoe T.A."/>
            <person name="Crawford N.G."/>
            <person name="Densmore L.D."/>
            <person name="Drew J.C."/>
            <person name="Edwards S.V."/>
            <person name="Faircloth B.C."/>
            <person name="Fujita M.K."/>
            <person name="Greenwold M.J."/>
            <person name="Hoffmann F.G."/>
            <person name="Howard J.M."/>
            <person name="Iguchi T."/>
            <person name="Janes D.E."/>
            <person name="Khan S.Y."/>
            <person name="Kohno S."/>
            <person name="de Koning A.J."/>
            <person name="Lance S.L."/>
            <person name="McCarthy F.M."/>
            <person name="McCormack J.E."/>
            <person name="Merchant M.E."/>
            <person name="Peterson D.G."/>
            <person name="Pollock D.D."/>
            <person name="Pourmand N."/>
            <person name="Raney B.J."/>
            <person name="Roessler K.A."/>
            <person name="Sanford J.R."/>
            <person name="Sawyer R.H."/>
            <person name="Schmidt C.J."/>
            <person name="Triplett E.W."/>
            <person name="Tuberville T.D."/>
            <person name="Venegas-Anaya M."/>
            <person name="Howard J.T."/>
            <person name="Jarvis E.D."/>
            <person name="Guillette L.J.Jr."/>
            <person name="Glenn T.C."/>
            <person name="Green R.E."/>
            <person name="Ray D.A."/>
        </authorList>
    </citation>
    <scope>NUCLEOTIDE SEQUENCE [LARGE SCALE GENOMIC DNA]</scope>
    <source>
        <strain evidence="14">KSC_2009_1</strain>
    </source>
</reference>
<dbReference type="InterPro" id="IPR000725">
    <property type="entry name" value="Olfact_rcpt"/>
</dbReference>
<feature type="transmembrane region" description="Helical" evidence="12">
    <location>
        <begin position="25"/>
        <end position="48"/>
    </location>
</feature>
<dbReference type="eggNOG" id="ENOG502SI4A">
    <property type="taxonomic scope" value="Eukaryota"/>
</dbReference>
<dbReference type="PROSITE" id="PS00237">
    <property type="entry name" value="G_PROTEIN_RECEP_F1_1"/>
    <property type="match status" value="1"/>
</dbReference>
<evidence type="ECO:0000256" key="3">
    <source>
        <dbReference type="ARBA" id="ARBA00022606"/>
    </source>
</evidence>
<dbReference type="PROSITE" id="PS50262">
    <property type="entry name" value="G_PROTEIN_RECEP_F1_2"/>
    <property type="match status" value="1"/>
</dbReference>
<keyword evidence="7 11" id="KW-0297">G-protein coupled receptor</keyword>
<dbReference type="Proteomes" id="UP000050525">
    <property type="component" value="Unassembled WGS sequence"/>
</dbReference>
<dbReference type="FunFam" id="1.20.1070.10:FF:000005">
    <property type="entry name" value="Olfactory receptor"/>
    <property type="match status" value="1"/>
</dbReference>
<keyword evidence="5 12" id="KW-0552">Olfaction</keyword>
<comment type="similarity">
    <text evidence="11">Belongs to the G-protein coupled receptor 1 family.</text>
</comment>
<proteinExistence type="inferred from homology"/>
<feature type="transmembrane region" description="Helical" evidence="12">
    <location>
        <begin position="102"/>
        <end position="120"/>
    </location>
</feature>
<dbReference type="AlphaFoldDB" id="A0A151PHD4"/>